<accession>A0A2P5P9L0</accession>
<dbReference type="InterPro" id="IPR036388">
    <property type="entry name" value="WH-like_DNA-bd_sf"/>
</dbReference>
<dbReference type="PANTHER" id="PTHR33164">
    <property type="entry name" value="TRANSCRIPTIONAL REGULATOR, MARR FAMILY"/>
    <property type="match status" value="1"/>
</dbReference>
<dbReference type="SUPFAM" id="SSF46785">
    <property type="entry name" value="Winged helix' DNA-binding domain"/>
    <property type="match status" value="1"/>
</dbReference>
<evidence type="ECO:0000313" key="1">
    <source>
        <dbReference type="EMBL" id="PPD58970.1"/>
    </source>
</evidence>
<dbReference type="EMBL" id="JQAN02000006">
    <property type="protein sequence ID" value="PPD58970.1"/>
    <property type="molecule type" value="Genomic_DNA"/>
</dbReference>
<dbReference type="InterPro" id="IPR039422">
    <property type="entry name" value="MarR/SlyA-like"/>
</dbReference>
<name>A0A2P5P9L0_9CHLR</name>
<dbReference type="AlphaFoldDB" id="A0A2P5P9L0"/>
<dbReference type="GO" id="GO:0006950">
    <property type="term" value="P:response to stress"/>
    <property type="evidence" value="ECO:0007669"/>
    <property type="project" value="TreeGrafter"/>
</dbReference>
<dbReference type="Pfam" id="PF01047">
    <property type="entry name" value="MarR"/>
    <property type="match status" value="1"/>
</dbReference>
<dbReference type="Proteomes" id="UP000235653">
    <property type="component" value="Unassembled WGS sequence"/>
</dbReference>
<dbReference type="RefSeq" id="WP_102330456.1">
    <property type="nucleotide sequence ID" value="NZ_CP058566.2"/>
</dbReference>
<dbReference type="PROSITE" id="PS50995">
    <property type="entry name" value="HTH_MARR_2"/>
    <property type="match status" value="1"/>
</dbReference>
<organism evidence="1 2">
    <name type="scientific">Dehalogenimonas etheniformans</name>
    <dbReference type="NCBI Taxonomy" id="1536648"/>
    <lineage>
        <taxon>Bacteria</taxon>
        <taxon>Bacillati</taxon>
        <taxon>Chloroflexota</taxon>
        <taxon>Dehalococcoidia</taxon>
        <taxon>Dehalococcoidales</taxon>
        <taxon>Dehalococcoidaceae</taxon>
        <taxon>Dehalogenimonas</taxon>
    </lineage>
</organism>
<proteinExistence type="predicted"/>
<sequence length="142" mass="15911">MNMLSTYQAALKETDRLLTKALGISSGKFAVLITLLYDGPLTMSALAGRTRTGSSNVTTLVRRLLRQGLVEKENSESDRRCVQIRLTDVGDYVIRMALPVARLIIEKTFAKLDPQDKVSLDRILYTISENVKTLKQTRKLIP</sequence>
<dbReference type="OrthoDB" id="9799747at2"/>
<gene>
    <name evidence="1" type="ORF">JP09_003680</name>
</gene>
<reference evidence="1 2" key="1">
    <citation type="journal article" date="2017" name="ISME J.">
        <title>Grape pomace compost harbors organohalide-respiring Dehalogenimonas species with novel reductive dehalogenase genes.</title>
        <authorList>
            <person name="Yang Y."/>
            <person name="Higgins S.A."/>
            <person name="Yan J."/>
            <person name="Simsir B."/>
            <person name="Chourey K."/>
            <person name="Iyer R."/>
            <person name="Hettich R.L."/>
            <person name="Baldwin B."/>
            <person name="Ogles D.M."/>
            <person name="Loffler F.E."/>
        </authorList>
    </citation>
    <scope>NUCLEOTIDE SEQUENCE [LARGE SCALE GENOMIC DNA]</scope>
    <source>
        <strain evidence="1 2">GP</strain>
    </source>
</reference>
<dbReference type="InterPro" id="IPR000835">
    <property type="entry name" value="HTH_MarR-typ"/>
</dbReference>
<dbReference type="PANTHER" id="PTHR33164:SF43">
    <property type="entry name" value="HTH-TYPE TRANSCRIPTIONAL REPRESSOR YETL"/>
    <property type="match status" value="1"/>
</dbReference>
<protein>
    <submittedName>
        <fullName evidence="1">Uncharacterized protein</fullName>
    </submittedName>
</protein>
<evidence type="ECO:0000313" key="2">
    <source>
        <dbReference type="Proteomes" id="UP000235653"/>
    </source>
</evidence>
<dbReference type="Gene3D" id="1.10.10.10">
    <property type="entry name" value="Winged helix-like DNA-binding domain superfamily/Winged helix DNA-binding domain"/>
    <property type="match status" value="1"/>
</dbReference>
<comment type="caution">
    <text evidence="1">The sequence shown here is derived from an EMBL/GenBank/DDBJ whole genome shotgun (WGS) entry which is preliminary data.</text>
</comment>
<dbReference type="SMART" id="SM00347">
    <property type="entry name" value="HTH_MARR"/>
    <property type="match status" value="1"/>
</dbReference>
<dbReference type="GO" id="GO:0003700">
    <property type="term" value="F:DNA-binding transcription factor activity"/>
    <property type="evidence" value="ECO:0007669"/>
    <property type="project" value="InterPro"/>
</dbReference>
<keyword evidence="2" id="KW-1185">Reference proteome</keyword>
<dbReference type="InterPro" id="IPR036390">
    <property type="entry name" value="WH_DNA-bd_sf"/>
</dbReference>